<evidence type="ECO:0000256" key="4">
    <source>
        <dbReference type="ARBA" id="ARBA00022840"/>
    </source>
</evidence>
<comment type="subcellular location">
    <subcellularLocation>
        <location evidence="1">Cytoplasm</location>
    </subcellularLocation>
</comment>
<dbReference type="RefSeq" id="WP_075820697.1">
    <property type="nucleotide sequence ID" value="NZ_CAJUTZ010000170.1"/>
</dbReference>
<dbReference type="PANTHER" id="PTHR42749:SF1">
    <property type="entry name" value="CELL SHAPE-DETERMINING PROTEIN MREB"/>
    <property type="match status" value="1"/>
</dbReference>
<evidence type="ECO:0000256" key="2">
    <source>
        <dbReference type="ARBA" id="ARBA00022490"/>
    </source>
</evidence>
<dbReference type="InterPro" id="IPR004753">
    <property type="entry name" value="MreB"/>
</dbReference>
<dbReference type="InterPro" id="IPR043129">
    <property type="entry name" value="ATPase_NBD"/>
</dbReference>
<dbReference type="InterPro" id="IPR056546">
    <property type="entry name" value="MreB_MamK-like"/>
</dbReference>
<dbReference type="Pfam" id="PF06723">
    <property type="entry name" value="MreB_Mbl"/>
    <property type="match status" value="1"/>
</dbReference>
<evidence type="ECO:0000313" key="8">
    <source>
        <dbReference type="Proteomes" id="UP000186341"/>
    </source>
</evidence>
<dbReference type="GO" id="GO:0005524">
    <property type="term" value="F:ATP binding"/>
    <property type="evidence" value="ECO:0007669"/>
    <property type="project" value="UniProtKB-KW"/>
</dbReference>
<dbReference type="PANTHER" id="PTHR42749">
    <property type="entry name" value="CELL SHAPE-DETERMINING PROTEIN MREB"/>
    <property type="match status" value="1"/>
</dbReference>
<keyword evidence="5" id="KW-0133">Cell shape</keyword>
<keyword evidence="3" id="KW-0547">Nucleotide-binding</keyword>
<name>A0A1U7NE00_9FIRM</name>
<accession>A0A1U7NE00</accession>
<organism evidence="7 8">
    <name type="scientific">Ileibacterium valens</name>
    <dbReference type="NCBI Taxonomy" id="1862668"/>
    <lineage>
        <taxon>Bacteria</taxon>
        <taxon>Bacillati</taxon>
        <taxon>Bacillota</taxon>
        <taxon>Erysipelotrichia</taxon>
        <taxon>Erysipelotrichales</taxon>
        <taxon>Erysipelotrichaceae</taxon>
        <taxon>Ileibacterium</taxon>
    </lineage>
</organism>
<dbReference type="Gene3D" id="3.30.420.40">
    <property type="match status" value="2"/>
</dbReference>
<sequence>MKAKEKRKPKTILAGIDIGSSRVRVLLEDEGLVFDEPCVLAVDRKGQCLAIGEQAWQMRGLSDDEVRVIRPLENNVVNFPALDTFLEQLCLDTGIFRMFKKTVIALSYPTMLSSQDVQVLKEHLIHLGAEKVYFDQEILFSALGSRIDLYAPVASGIMNIGHENCEIAVYAKGQLIEKSGFSMNGQAVSRQITGWFHDQKRLLVSEETVESIKENLGGFIPVRRPKAMEIRGISLDTHNLESAVIDENQIAQVLEPILEQWAIWITAFLEALDPSDRQDIIMRGIVACGGCLKLRGLASSLSNLCGLPIYCTDEPSLTVIQGLSSLLQKAEL</sequence>
<dbReference type="PRINTS" id="PR01652">
    <property type="entry name" value="SHAPEPROTEIN"/>
</dbReference>
<dbReference type="Proteomes" id="UP000186341">
    <property type="component" value="Unassembled WGS sequence"/>
</dbReference>
<comment type="caution">
    <text evidence="7">The sequence shown here is derived from an EMBL/GenBank/DDBJ whole genome shotgun (WGS) entry which is preliminary data.</text>
</comment>
<evidence type="ECO:0000256" key="6">
    <source>
        <dbReference type="ARBA" id="ARBA00023458"/>
    </source>
</evidence>
<dbReference type="SUPFAM" id="SSF53067">
    <property type="entry name" value="Actin-like ATPase domain"/>
    <property type="match status" value="2"/>
</dbReference>
<dbReference type="OrthoDB" id="9768127at2"/>
<dbReference type="AlphaFoldDB" id="A0A1U7NE00"/>
<keyword evidence="2" id="KW-0963">Cytoplasm</keyword>
<evidence type="ECO:0000256" key="1">
    <source>
        <dbReference type="ARBA" id="ARBA00004496"/>
    </source>
</evidence>
<evidence type="ECO:0000313" key="7">
    <source>
        <dbReference type="EMBL" id="OLU37665.1"/>
    </source>
</evidence>
<dbReference type="GeneID" id="82203507"/>
<evidence type="ECO:0000256" key="3">
    <source>
        <dbReference type="ARBA" id="ARBA00022741"/>
    </source>
</evidence>
<gene>
    <name evidence="7" type="ORF">BO222_10110</name>
</gene>
<reference evidence="7 8" key="1">
    <citation type="submission" date="2016-11" db="EMBL/GenBank/DDBJ databases">
        <title>Description of two novel members of the family Erysipelotrichaceae: Ileibacterium lipovorans gen. nov., sp. nov. and Dubosiella newyorkensis, gen. nov., sp. nov.</title>
        <authorList>
            <person name="Cox L.M."/>
            <person name="Sohn J."/>
            <person name="Tyrrell K.L."/>
            <person name="Citron D.M."/>
            <person name="Lawson P.A."/>
            <person name="Patel N.B."/>
            <person name="Iizumi T."/>
            <person name="Perez-Perez G.I."/>
            <person name="Goldstein E.J."/>
            <person name="Blaser M.J."/>
        </authorList>
    </citation>
    <scope>NUCLEOTIDE SEQUENCE [LARGE SCALE GENOMIC DNA]</scope>
    <source>
        <strain evidence="7 8">NYU-BL-A3</strain>
    </source>
</reference>
<evidence type="ECO:0000256" key="5">
    <source>
        <dbReference type="ARBA" id="ARBA00022960"/>
    </source>
</evidence>
<dbReference type="EMBL" id="MPJW01000194">
    <property type="protein sequence ID" value="OLU37665.1"/>
    <property type="molecule type" value="Genomic_DNA"/>
</dbReference>
<dbReference type="GO" id="GO:0005737">
    <property type="term" value="C:cytoplasm"/>
    <property type="evidence" value="ECO:0007669"/>
    <property type="project" value="UniProtKB-SubCell"/>
</dbReference>
<keyword evidence="8" id="KW-1185">Reference proteome</keyword>
<protein>
    <submittedName>
        <fullName evidence="7">Uncharacterized protein</fullName>
    </submittedName>
</protein>
<dbReference type="GO" id="GO:0008360">
    <property type="term" value="P:regulation of cell shape"/>
    <property type="evidence" value="ECO:0007669"/>
    <property type="project" value="UniProtKB-KW"/>
</dbReference>
<keyword evidence="4" id="KW-0067">ATP-binding</keyword>
<proteinExistence type="inferred from homology"/>
<comment type="similarity">
    <text evidence="6">Belongs to the FtsA/MreB family.</text>
</comment>
<dbReference type="GO" id="GO:0000902">
    <property type="term" value="P:cell morphogenesis"/>
    <property type="evidence" value="ECO:0007669"/>
    <property type="project" value="InterPro"/>
</dbReference>